<sequence length="79" mass="9028">MLTLLLNPWLRCCRKNRRQCATSFFSAAPLYLFCFFISLKLSLLAKKLLTLVAAAASHRSRCPLYGYLKTKLITLMPCL</sequence>
<protein>
    <submittedName>
        <fullName evidence="2">Uncharacterized protein</fullName>
    </submittedName>
</protein>
<feature type="transmembrane region" description="Helical" evidence="1">
    <location>
        <begin position="20"/>
        <end position="39"/>
    </location>
</feature>
<name>A0ABU6R947_9FABA</name>
<evidence type="ECO:0000313" key="2">
    <source>
        <dbReference type="EMBL" id="MED6120453.1"/>
    </source>
</evidence>
<evidence type="ECO:0000313" key="3">
    <source>
        <dbReference type="Proteomes" id="UP001341840"/>
    </source>
</evidence>
<accession>A0ABU6R947</accession>
<reference evidence="2 3" key="1">
    <citation type="journal article" date="2023" name="Plants (Basel)">
        <title>Bridging the Gap: Combining Genomics and Transcriptomics Approaches to Understand Stylosanthes scabra, an Orphan Legume from the Brazilian Caatinga.</title>
        <authorList>
            <person name="Ferreira-Neto J.R.C."/>
            <person name="da Silva M.D."/>
            <person name="Binneck E."/>
            <person name="de Melo N.F."/>
            <person name="da Silva R.H."/>
            <person name="de Melo A.L.T.M."/>
            <person name="Pandolfi V."/>
            <person name="Bustamante F.O."/>
            <person name="Brasileiro-Vidal A.C."/>
            <person name="Benko-Iseppon A.M."/>
        </authorList>
    </citation>
    <scope>NUCLEOTIDE SEQUENCE [LARGE SCALE GENOMIC DNA]</scope>
    <source>
        <tissue evidence="2">Leaves</tissue>
    </source>
</reference>
<keyword evidence="1" id="KW-0472">Membrane</keyword>
<evidence type="ECO:0000256" key="1">
    <source>
        <dbReference type="SAM" id="Phobius"/>
    </source>
</evidence>
<organism evidence="2 3">
    <name type="scientific">Stylosanthes scabra</name>
    <dbReference type="NCBI Taxonomy" id="79078"/>
    <lineage>
        <taxon>Eukaryota</taxon>
        <taxon>Viridiplantae</taxon>
        <taxon>Streptophyta</taxon>
        <taxon>Embryophyta</taxon>
        <taxon>Tracheophyta</taxon>
        <taxon>Spermatophyta</taxon>
        <taxon>Magnoliopsida</taxon>
        <taxon>eudicotyledons</taxon>
        <taxon>Gunneridae</taxon>
        <taxon>Pentapetalae</taxon>
        <taxon>rosids</taxon>
        <taxon>fabids</taxon>
        <taxon>Fabales</taxon>
        <taxon>Fabaceae</taxon>
        <taxon>Papilionoideae</taxon>
        <taxon>50 kb inversion clade</taxon>
        <taxon>dalbergioids sensu lato</taxon>
        <taxon>Dalbergieae</taxon>
        <taxon>Pterocarpus clade</taxon>
        <taxon>Stylosanthes</taxon>
    </lineage>
</organism>
<keyword evidence="1" id="KW-1133">Transmembrane helix</keyword>
<keyword evidence="1" id="KW-0812">Transmembrane</keyword>
<gene>
    <name evidence="2" type="ORF">PIB30_020957</name>
</gene>
<dbReference type="Proteomes" id="UP001341840">
    <property type="component" value="Unassembled WGS sequence"/>
</dbReference>
<comment type="caution">
    <text evidence="2">The sequence shown here is derived from an EMBL/GenBank/DDBJ whole genome shotgun (WGS) entry which is preliminary data.</text>
</comment>
<keyword evidence="3" id="KW-1185">Reference proteome</keyword>
<dbReference type="EMBL" id="JASCZI010030276">
    <property type="protein sequence ID" value="MED6120453.1"/>
    <property type="molecule type" value="Genomic_DNA"/>
</dbReference>
<proteinExistence type="predicted"/>